<sequence length="95" mass="10357">MQAFNPHVFSANVGDRILALVRAILEQNAIAADVRPNSRLVDVGLTSMDMVNLMLSVEAEFDFTIPQDQITPENFQSVKTLEAMIAGQLQPEAAA</sequence>
<dbReference type="InterPro" id="IPR009081">
    <property type="entry name" value="PP-bd_ACP"/>
</dbReference>
<dbReference type="InterPro" id="IPR036736">
    <property type="entry name" value="ACP-like_sf"/>
</dbReference>
<accession>A0A1M5K109</accession>
<evidence type="ECO:0000313" key="2">
    <source>
        <dbReference type="EMBL" id="SHG46345.1"/>
    </source>
</evidence>
<dbReference type="OrthoDB" id="8250336at2"/>
<gene>
    <name evidence="2" type="ORF">SAMN05444169_2592</name>
</gene>
<proteinExistence type="predicted"/>
<organism evidence="2 3">
    <name type="scientific">Bradyrhizobium erythrophlei</name>
    <dbReference type="NCBI Taxonomy" id="1437360"/>
    <lineage>
        <taxon>Bacteria</taxon>
        <taxon>Pseudomonadati</taxon>
        <taxon>Pseudomonadota</taxon>
        <taxon>Alphaproteobacteria</taxon>
        <taxon>Hyphomicrobiales</taxon>
        <taxon>Nitrobacteraceae</taxon>
        <taxon>Bradyrhizobium</taxon>
    </lineage>
</organism>
<dbReference type="EMBL" id="LT670818">
    <property type="protein sequence ID" value="SHG46345.1"/>
    <property type="molecule type" value="Genomic_DNA"/>
</dbReference>
<evidence type="ECO:0000313" key="3">
    <source>
        <dbReference type="Proteomes" id="UP000190675"/>
    </source>
</evidence>
<dbReference type="Proteomes" id="UP000190675">
    <property type="component" value="Chromosome I"/>
</dbReference>
<protein>
    <submittedName>
        <fullName evidence="2">Acyl carrier protein</fullName>
    </submittedName>
</protein>
<evidence type="ECO:0000259" key="1">
    <source>
        <dbReference type="PROSITE" id="PS50075"/>
    </source>
</evidence>
<reference evidence="2 3" key="1">
    <citation type="submission" date="2016-11" db="EMBL/GenBank/DDBJ databases">
        <authorList>
            <person name="Jaros S."/>
            <person name="Januszkiewicz K."/>
            <person name="Wedrychowicz H."/>
        </authorList>
    </citation>
    <scope>NUCLEOTIDE SEQUENCE [LARGE SCALE GENOMIC DNA]</scope>
    <source>
        <strain evidence="2 3">GAS242</strain>
    </source>
</reference>
<dbReference type="SUPFAM" id="SSF47336">
    <property type="entry name" value="ACP-like"/>
    <property type="match status" value="1"/>
</dbReference>
<dbReference type="Gene3D" id="1.10.1200.10">
    <property type="entry name" value="ACP-like"/>
    <property type="match status" value="1"/>
</dbReference>
<dbReference type="RefSeq" id="WP_079573283.1">
    <property type="nucleotide sequence ID" value="NZ_LT670818.1"/>
</dbReference>
<feature type="domain" description="Carrier" evidence="1">
    <location>
        <begin position="11"/>
        <end position="89"/>
    </location>
</feature>
<dbReference type="Pfam" id="PF00550">
    <property type="entry name" value="PP-binding"/>
    <property type="match status" value="1"/>
</dbReference>
<dbReference type="PROSITE" id="PS50075">
    <property type="entry name" value="CARRIER"/>
    <property type="match status" value="1"/>
</dbReference>
<dbReference type="AlphaFoldDB" id="A0A1M5K109"/>
<name>A0A1M5K109_9BRAD</name>